<proteinExistence type="predicted"/>
<dbReference type="EMBL" id="CP031198">
    <property type="protein sequence ID" value="QCZ52777.1"/>
    <property type="molecule type" value="Genomic_DNA"/>
</dbReference>
<dbReference type="Pfam" id="PF08708">
    <property type="entry name" value="PriCT_1"/>
    <property type="match status" value="1"/>
</dbReference>
<gene>
    <name evidence="1" type="ORF">UCCLBBS449_0808</name>
</gene>
<dbReference type="Pfam" id="PF09250">
    <property type="entry name" value="Prim-Pol"/>
    <property type="match status" value="1"/>
</dbReference>
<sequence>MDRRQYALALAKQEFKLFPLVANTKLPLKDTDGYKSATSDLEAISGWFTADPAINIGLCLDTANLLVVDVDRHNSSNNGVISLAKLKQTGYELPMNTYGEKTPGDGLHLFFKLDGNSPYKRVNWRPGIDILTDFVVIAPSVIDGKSYHPLSGATLAQAKPVPDWLIRDLTKSKLDVARKTAKATHKTWTGRWLDDLVQGTSTGNRNVFLTSLVGKILNTGCQSETAYELLQYANSRLETPLPDKEVNRIFLSILKR</sequence>
<organism evidence="1 2">
    <name type="scientific">Levilactobacillus brevis</name>
    <name type="common">Lactobacillus brevis</name>
    <dbReference type="NCBI Taxonomy" id="1580"/>
    <lineage>
        <taxon>Bacteria</taxon>
        <taxon>Bacillati</taxon>
        <taxon>Bacillota</taxon>
        <taxon>Bacilli</taxon>
        <taxon>Lactobacillales</taxon>
        <taxon>Lactobacillaceae</taxon>
        <taxon>Levilactobacillus</taxon>
    </lineage>
</organism>
<dbReference type="AlphaFoldDB" id="A0A5B7XXW7"/>
<dbReference type="SMART" id="SM00942">
    <property type="entry name" value="PriCT_1"/>
    <property type="match status" value="1"/>
</dbReference>
<name>A0A5B7XXW7_LEVBR</name>
<evidence type="ECO:0000313" key="1">
    <source>
        <dbReference type="EMBL" id="QCZ52777.1"/>
    </source>
</evidence>
<dbReference type="Proteomes" id="UP000307074">
    <property type="component" value="Chromosome"/>
</dbReference>
<dbReference type="SMART" id="SM00943">
    <property type="entry name" value="Prim-Pol"/>
    <property type="match status" value="1"/>
</dbReference>
<evidence type="ECO:0000313" key="2">
    <source>
        <dbReference type="Proteomes" id="UP000307074"/>
    </source>
</evidence>
<dbReference type="SUPFAM" id="SSF56747">
    <property type="entry name" value="Prim-pol domain"/>
    <property type="match status" value="1"/>
</dbReference>
<dbReference type="RefSeq" id="WP_042750089.1">
    <property type="nucleotide sequence ID" value="NZ_CP031198.1"/>
</dbReference>
<reference evidence="1 2" key="1">
    <citation type="submission" date="2018-07" db="EMBL/GenBank/DDBJ databases">
        <authorList>
            <person name="Feyereisen M."/>
        </authorList>
    </citation>
    <scope>NUCLEOTIDE SEQUENCE [LARGE SCALE GENOMIC DNA]</scope>
    <source>
        <strain evidence="1 2">UCCLBBS449</strain>
    </source>
</reference>
<protein>
    <submittedName>
        <fullName evidence="1">Uncharacterized protein</fullName>
    </submittedName>
</protein>
<dbReference type="InterPro" id="IPR015330">
    <property type="entry name" value="DNA_primase/pol_bifunc_N"/>
</dbReference>
<dbReference type="InterPro" id="IPR014820">
    <property type="entry name" value="PriCT_1"/>
</dbReference>
<dbReference type="CDD" id="cd04859">
    <property type="entry name" value="Prim_Pol"/>
    <property type="match status" value="1"/>
</dbReference>
<accession>A0A5B7XXW7</accession>